<gene>
    <name evidence="8" type="ORF">SAMN05421762_1929</name>
</gene>
<evidence type="ECO:0000256" key="2">
    <source>
        <dbReference type="ARBA" id="ARBA00022722"/>
    </source>
</evidence>
<dbReference type="PANTHER" id="PTHR30636">
    <property type="entry name" value="UPF0701 PROTEIN YICC"/>
    <property type="match status" value="1"/>
</dbReference>
<evidence type="ECO:0000256" key="1">
    <source>
        <dbReference type="ARBA" id="ARBA00001968"/>
    </source>
</evidence>
<name>A0A1I1LFU2_9RHOB</name>
<dbReference type="Pfam" id="PF08340">
    <property type="entry name" value="YicC-like_C"/>
    <property type="match status" value="1"/>
</dbReference>
<dbReference type="Proteomes" id="UP000231644">
    <property type="component" value="Unassembled WGS sequence"/>
</dbReference>
<sequence>MHQSMTGFASAQGALGPHSWTWDIRSVNAKGLDIKLRVPDWVPGLEQAAKKRIAASVTRGNVSATLRITRSEEAGGLAVNAAAMEQALLAMAQVEDLAMHHGLTLAPSRAADILMVRGVLETETTEDDNTALAAQLIRDFDTLVENFVAMREGEGAELARILTEQLDRIEDLVAQSAAVLANRAEATREALHQQLARVVDADLNVDPQRVAQELALIAVKADVTEELDRLKAHVAAARALIASNAPTGRKLDFLAQEFNREANTLCSKSQHADLTALGLELKAVIEQMREQVQNLE</sequence>
<proteinExistence type="inferred from homology"/>
<dbReference type="InterPro" id="IPR005229">
    <property type="entry name" value="YicC/YloC-like"/>
</dbReference>
<keyword evidence="4" id="KW-0378">Hydrolase</keyword>
<evidence type="ECO:0000256" key="3">
    <source>
        <dbReference type="ARBA" id="ARBA00022759"/>
    </source>
</evidence>
<dbReference type="InterPro" id="IPR013527">
    <property type="entry name" value="YicC-like_N"/>
</dbReference>
<dbReference type="EMBL" id="FOLX01000001">
    <property type="protein sequence ID" value="SFC71855.1"/>
    <property type="molecule type" value="Genomic_DNA"/>
</dbReference>
<evidence type="ECO:0000259" key="6">
    <source>
        <dbReference type="Pfam" id="PF03755"/>
    </source>
</evidence>
<evidence type="ECO:0000313" key="8">
    <source>
        <dbReference type="EMBL" id="SFC71855.1"/>
    </source>
</evidence>
<evidence type="ECO:0000256" key="5">
    <source>
        <dbReference type="ARBA" id="ARBA00035648"/>
    </source>
</evidence>
<protein>
    <submittedName>
        <fullName evidence="8">TIGR00255 family protein</fullName>
    </submittedName>
</protein>
<keyword evidence="3" id="KW-0255">Endonuclease</keyword>
<keyword evidence="9" id="KW-1185">Reference proteome</keyword>
<keyword evidence="2" id="KW-0540">Nuclease</keyword>
<comment type="similarity">
    <text evidence="5">Belongs to the YicC/YloC family.</text>
</comment>
<reference evidence="8 9" key="1">
    <citation type="submission" date="2016-10" db="EMBL/GenBank/DDBJ databases">
        <authorList>
            <person name="de Groot N.N."/>
        </authorList>
    </citation>
    <scope>NUCLEOTIDE SEQUENCE [LARGE SCALE GENOMIC DNA]</scope>
    <source>
        <strain evidence="8 9">DSM 29619</strain>
    </source>
</reference>
<dbReference type="AlphaFoldDB" id="A0A1I1LFU2"/>
<organism evidence="8 9">
    <name type="scientific">Pseudooceanicola nitratireducens</name>
    <dbReference type="NCBI Taxonomy" id="517719"/>
    <lineage>
        <taxon>Bacteria</taxon>
        <taxon>Pseudomonadati</taxon>
        <taxon>Pseudomonadota</taxon>
        <taxon>Alphaproteobacteria</taxon>
        <taxon>Rhodobacterales</taxon>
        <taxon>Paracoccaceae</taxon>
        <taxon>Pseudooceanicola</taxon>
    </lineage>
</organism>
<dbReference type="STRING" id="517719.SAMN05421762_1929"/>
<accession>A0A1I1LFU2</accession>
<evidence type="ECO:0000256" key="4">
    <source>
        <dbReference type="ARBA" id="ARBA00022801"/>
    </source>
</evidence>
<feature type="domain" description="Endoribonuclease YicC-like C-terminal" evidence="7">
    <location>
        <begin position="182"/>
        <end position="296"/>
    </location>
</feature>
<comment type="cofactor">
    <cofactor evidence="1">
        <name>a divalent metal cation</name>
        <dbReference type="ChEBI" id="CHEBI:60240"/>
    </cofactor>
</comment>
<feature type="domain" description="Endoribonuclease YicC-like N-terminal" evidence="6">
    <location>
        <begin position="3"/>
        <end position="159"/>
    </location>
</feature>
<dbReference type="NCBIfam" id="TIGR00255">
    <property type="entry name" value="YicC/YloC family endoribonuclease"/>
    <property type="match status" value="1"/>
</dbReference>
<evidence type="ECO:0000259" key="7">
    <source>
        <dbReference type="Pfam" id="PF08340"/>
    </source>
</evidence>
<evidence type="ECO:0000313" key="9">
    <source>
        <dbReference type="Proteomes" id="UP000231644"/>
    </source>
</evidence>
<dbReference type="Pfam" id="PF03755">
    <property type="entry name" value="YicC-like_N"/>
    <property type="match status" value="1"/>
</dbReference>
<dbReference type="GO" id="GO:0004521">
    <property type="term" value="F:RNA endonuclease activity"/>
    <property type="evidence" value="ECO:0007669"/>
    <property type="project" value="InterPro"/>
</dbReference>
<dbReference type="InterPro" id="IPR013551">
    <property type="entry name" value="YicC-like_C"/>
</dbReference>
<dbReference type="GO" id="GO:0016787">
    <property type="term" value="F:hydrolase activity"/>
    <property type="evidence" value="ECO:0007669"/>
    <property type="project" value="UniProtKB-KW"/>
</dbReference>
<dbReference type="OrthoDB" id="9771229at2"/>
<dbReference type="PANTHER" id="PTHR30636:SF3">
    <property type="entry name" value="UPF0701 PROTEIN YICC"/>
    <property type="match status" value="1"/>
</dbReference>